<feature type="compositionally biased region" description="Basic and acidic residues" evidence="2">
    <location>
        <begin position="559"/>
        <end position="569"/>
    </location>
</feature>
<evidence type="ECO:0000313" key="3">
    <source>
        <dbReference type="EMBL" id="KAF9457468.1"/>
    </source>
</evidence>
<keyword evidence="4" id="KW-1185">Reference proteome</keyword>
<proteinExistence type="predicted"/>
<feature type="coiled-coil region" evidence="1">
    <location>
        <begin position="1617"/>
        <end position="1774"/>
    </location>
</feature>
<feature type="region of interest" description="Disordered" evidence="2">
    <location>
        <begin position="388"/>
        <end position="471"/>
    </location>
</feature>
<feature type="compositionally biased region" description="Basic and acidic residues" evidence="2">
    <location>
        <begin position="637"/>
        <end position="651"/>
    </location>
</feature>
<feature type="compositionally biased region" description="Low complexity" evidence="2">
    <location>
        <begin position="1816"/>
        <end position="1826"/>
    </location>
</feature>
<reference evidence="3" key="1">
    <citation type="submission" date="2020-11" db="EMBL/GenBank/DDBJ databases">
        <authorList>
            <consortium name="DOE Joint Genome Institute"/>
            <person name="Ahrendt S."/>
            <person name="Riley R."/>
            <person name="Andreopoulos W."/>
            <person name="Labutti K."/>
            <person name="Pangilinan J."/>
            <person name="Ruiz-Duenas F.J."/>
            <person name="Barrasa J.M."/>
            <person name="Sanchez-Garcia M."/>
            <person name="Camarero S."/>
            <person name="Miyauchi S."/>
            <person name="Serrano A."/>
            <person name="Linde D."/>
            <person name="Babiker R."/>
            <person name="Drula E."/>
            <person name="Ayuso-Fernandez I."/>
            <person name="Pacheco R."/>
            <person name="Padilla G."/>
            <person name="Ferreira P."/>
            <person name="Barriuso J."/>
            <person name="Kellner H."/>
            <person name="Castanera R."/>
            <person name="Alfaro M."/>
            <person name="Ramirez L."/>
            <person name="Pisabarro A.G."/>
            <person name="Kuo A."/>
            <person name="Tritt A."/>
            <person name="Lipzen A."/>
            <person name="He G."/>
            <person name="Yan M."/>
            <person name="Ng V."/>
            <person name="Cullen D."/>
            <person name="Martin F."/>
            <person name="Rosso M.-N."/>
            <person name="Henrissat B."/>
            <person name="Hibbett D."/>
            <person name="Martinez A.T."/>
            <person name="Grigoriev I.V."/>
        </authorList>
    </citation>
    <scope>NUCLEOTIDE SEQUENCE</scope>
    <source>
        <strain evidence="3">CBS 247.69</strain>
    </source>
</reference>
<feature type="compositionally biased region" description="Pro residues" evidence="2">
    <location>
        <begin position="151"/>
        <end position="164"/>
    </location>
</feature>
<organism evidence="3 4">
    <name type="scientific">Collybia nuda</name>
    <dbReference type="NCBI Taxonomy" id="64659"/>
    <lineage>
        <taxon>Eukaryota</taxon>
        <taxon>Fungi</taxon>
        <taxon>Dikarya</taxon>
        <taxon>Basidiomycota</taxon>
        <taxon>Agaricomycotina</taxon>
        <taxon>Agaricomycetes</taxon>
        <taxon>Agaricomycetidae</taxon>
        <taxon>Agaricales</taxon>
        <taxon>Tricholomatineae</taxon>
        <taxon>Clitocybaceae</taxon>
        <taxon>Collybia</taxon>
    </lineage>
</organism>
<gene>
    <name evidence="3" type="ORF">BDZ94DRAFT_1227839</name>
</gene>
<feature type="compositionally biased region" description="Polar residues" evidence="2">
    <location>
        <begin position="1838"/>
        <end position="1853"/>
    </location>
</feature>
<comment type="caution">
    <text evidence="3">The sequence shown here is derived from an EMBL/GenBank/DDBJ whole genome shotgun (WGS) entry which is preliminary data.</text>
</comment>
<feature type="compositionally biased region" description="Acidic residues" evidence="2">
    <location>
        <begin position="408"/>
        <end position="418"/>
    </location>
</feature>
<keyword evidence="1" id="KW-0175">Coiled coil</keyword>
<feature type="coiled-coil region" evidence="1">
    <location>
        <begin position="1450"/>
        <end position="1575"/>
    </location>
</feature>
<sequence length="1896" mass="209987">MARHREPLPRLNINPTLNMQQPMGMNYGGGQPMFSPALPTSLQQGFHPPYPMNGAMQTPMQSNFFPQPPSAPGRPTHHQGHASVAHLAAAGIHPPNGFPMTPLGGHFPRPSMMGISGHPSGNPFPNRNRRQLSIGGPPKAVLGGPARKHSPLPPAAANTPPPAAPQKVKRTNVKLPKETVLEDNGRLSSRPSWARTPLAPSEWVDREILPVDTTSAESFPPDDWRKHIPNTLDVFLPGKDIKQKAIEEKLEKLGVERGSGSSVPHIHAPHARAASISSPADPQLLLFKLNKLQQSQENSAFNSLTPSPNPMFGHLSSSPNQSSQGFVTNRHGHTMSLANMPMHPFFDPAATTTFDPFGPSVDVAVTPAMESIHAPQGRVPVAVSSLAPPAVSRPTSRPDFIRGFGLDIPEEEEEEEATVEVSADQNREDEEVLVGHEDADSGDASQDMDLDDSQVHPLQQPLDGTATASQSRIHSRHISKLSATLSIRSAGGLDDDFEEATEDLVPSVIVDPVEEEGDEEISHEDVDLEDVVAEWTGSEDLCIGSDGEDSIGEYSNPSDEERARQERLERRVRRRTSQQVDAPRRLPNFPRPPDNTMAIPLRLDDDMISNPSDEDYYSRPPSNMSGSGRPLPPLPHSRMDSGQHTIHDPAHAHSRTGSEQFTYPGHQQQQSSSSSAFAPRRDSLNPFAKPFVFGAPLDSSSWGQGSFSSAFSPPKAPLLTHSRLPSIGKPLNVAAPEFKPTGFTFRPPPGVPQMPAPPAGLDVPRPLPEVPSTDVSPFKVQGREKRQRRGSTASIEEGDSMTSFRFPPNPESPQSIRRAPVDSTSVNHQLNPSAEPFTFARFSAVSVLPYVPKASDPAVTDAPRVDSPEETLNDESTAKADNGEPQVAEFQLPSASKPKRTPIPLDFKHPVSSNTVPAGLFKALVNNGDDRTRRSVRSRLSSREIFEHIQRPSMDDFHVPTISRKVSRSRLVTDPGQRPSSPEDVFGTSRHNRRRSSLPDALHDDAVSLASENPSNSAMDLTNRMEMHQHERRIENMLEEGLSALRHDLRRETNGQHASTQAMISEIQSLFRTQLRESAARSIEDSQMDARGDLDFQLFRDVVEEGNKTLIITLKNDLHDLRQQVWQTRTSSNPGDITPIVEQMGTRTINAVVEAISELSARQEAINRVMPSRERDATVDNLMAVLTPVLSSLRTEPIDYEFLTNQLTQAVKPHISQLIDLASDKRETASLIVDRIMPLLPSRQAPVIDTDAITLQLTTEVRRAIAPIDAFEIKEQVADLVVERLDSRLAVRDKAFNVDSFSSKVVECITHLLDPFQKITGSIEQLVAAQEETGNQQSELVSNQEHIVDLVSGIPSQINNQLETLKTIQSDILVKLQEPPATVSERDDNVLQMKATMEEVSTTQKDLTLQTNELRSLHQHAVEKLDSLPGTLLAATTALQNNLSEFWSSQESLKREMDDLRKLNTDYQIQLTKARGAHGQVRVEKDVLNEKLSSTEADRDRLRGQFKELQTSNSEKMVQVSGLEIRNRELEEALAQALARLQASDVATQANQDRINDLEIANREIISEKQALKTKVDSLDLQVTFASRDKESALQALTTLQKQHDYLLSQQAHWDDLRQASEKIEMLTTLVSQADNEELKELRRSRDRSKVLEGEHAALQKRFREFETKVTNSEKASLTARQSLAQAQQRSSEWERRAKDCEGQLDLTQTKLDQAEQTHAQLDADYALVRLQLEEREADDRLAKTQQNQLRDQIAALESKVSRLQIELEQAKVSKPAVPAPYRNVTNGNIHQPPRPDSRASTVHEYRAVTPQMRLQSQSSSARSSTPPQPSVWDSMHAPTTNDTYKPRTSNGRYPNLGPTTPKARRPPQYFRPTMPSPTPSTVSLAPTQGDDGWWQ</sequence>
<dbReference type="Proteomes" id="UP000807353">
    <property type="component" value="Unassembled WGS sequence"/>
</dbReference>
<dbReference type="EMBL" id="MU150370">
    <property type="protein sequence ID" value="KAF9457468.1"/>
    <property type="molecule type" value="Genomic_DNA"/>
</dbReference>
<feature type="compositionally biased region" description="Pro residues" evidence="2">
    <location>
        <begin position="749"/>
        <end position="758"/>
    </location>
</feature>
<feature type="region of interest" description="Disordered" evidence="2">
    <location>
        <begin position="968"/>
        <end position="1002"/>
    </location>
</feature>
<evidence type="ECO:0000256" key="1">
    <source>
        <dbReference type="SAM" id="Coils"/>
    </source>
</evidence>
<feature type="region of interest" description="Disordered" evidence="2">
    <location>
        <begin position="854"/>
        <end position="912"/>
    </location>
</feature>
<feature type="compositionally biased region" description="Basic and acidic residues" evidence="2">
    <location>
        <begin position="1794"/>
        <end position="1807"/>
    </location>
</feature>
<evidence type="ECO:0000256" key="2">
    <source>
        <dbReference type="SAM" id="MobiDB-lite"/>
    </source>
</evidence>
<feature type="region of interest" description="Disordered" evidence="2">
    <location>
        <begin position="93"/>
        <end position="168"/>
    </location>
</feature>
<feature type="region of interest" description="Disordered" evidence="2">
    <location>
        <begin position="1779"/>
        <end position="1896"/>
    </location>
</feature>
<protein>
    <submittedName>
        <fullName evidence="3">Uncharacterized protein</fullName>
    </submittedName>
</protein>
<feature type="region of interest" description="Disordered" evidence="2">
    <location>
        <begin position="749"/>
        <end position="829"/>
    </location>
</feature>
<evidence type="ECO:0000313" key="4">
    <source>
        <dbReference type="Proteomes" id="UP000807353"/>
    </source>
</evidence>
<feature type="region of interest" description="Disordered" evidence="2">
    <location>
        <begin position="538"/>
        <end position="681"/>
    </location>
</feature>
<accession>A0A9P5XVB0</accession>
<name>A0A9P5XVB0_9AGAR</name>
<dbReference type="OrthoDB" id="3357224at2759"/>